<dbReference type="AlphaFoldDB" id="A0A9W9JJM1"/>
<keyword evidence="2" id="KW-1133">Transmembrane helix</keyword>
<reference evidence="3" key="1">
    <citation type="submission" date="2022-12" db="EMBL/GenBank/DDBJ databases">
        <authorList>
            <person name="Petersen C."/>
        </authorList>
    </citation>
    <scope>NUCLEOTIDE SEQUENCE</scope>
    <source>
        <strain evidence="3">IBT 15544</strain>
    </source>
</reference>
<protein>
    <submittedName>
        <fullName evidence="3">Uncharacterized protein</fullName>
    </submittedName>
</protein>
<accession>A0A9W9JJM1</accession>
<keyword evidence="2" id="KW-0472">Membrane</keyword>
<feature type="transmembrane region" description="Helical" evidence="2">
    <location>
        <begin position="33"/>
        <end position="53"/>
    </location>
</feature>
<reference evidence="3" key="2">
    <citation type="journal article" date="2023" name="IMA Fungus">
        <title>Comparative genomic study of the Penicillium genus elucidates a diverse pangenome and 15 lateral gene transfer events.</title>
        <authorList>
            <person name="Petersen C."/>
            <person name="Sorensen T."/>
            <person name="Nielsen M.R."/>
            <person name="Sondergaard T.E."/>
            <person name="Sorensen J.L."/>
            <person name="Fitzpatrick D.A."/>
            <person name="Frisvad J.C."/>
            <person name="Nielsen K.L."/>
        </authorList>
    </citation>
    <scope>NUCLEOTIDE SEQUENCE</scope>
    <source>
        <strain evidence="3">IBT 15544</strain>
    </source>
</reference>
<feature type="compositionally biased region" description="Gly residues" evidence="1">
    <location>
        <begin position="78"/>
        <end position="98"/>
    </location>
</feature>
<feature type="region of interest" description="Disordered" evidence="1">
    <location>
        <begin position="65"/>
        <end position="118"/>
    </location>
</feature>
<keyword evidence="4" id="KW-1185">Reference proteome</keyword>
<gene>
    <name evidence="3" type="ORF">N7498_007195</name>
</gene>
<name>A0A9W9JJM1_9EURO</name>
<dbReference type="GeneID" id="83181558"/>
<organism evidence="3 4">
    <name type="scientific">Penicillium cinerascens</name>
    <dbReference type="NCBI Taxonomy" id="70096"/>
    <lineage>
        <taxon>Eukaryota</taxon>
        <taxon>Fungi</taxon>
        <taxon>Dikarya</taxon>
        <taxon>Ascomycota</taxon>
        <taxon>Pezizomycotina</taxon>
        <taxon>Eurotiomycetes</taxon>
        <taxon>Eurotiomycetidae</taxon>
        <taxon>Eurotiales</taxon>
        <taxon>Aspergillaceae</taxon>
        <taxon>Penicillium</taxon>
    </lineage>
</organism>
<comment type="caution">
    <text evidence="3">The sequence shown here is derived from an EMBL/GenBank/DDBJ whole genome shotgun (WGS) entry which is preliminary data.</text>
</comment>
<sequence>MSTPKRQQTYFSNGQALQSPPFSVRITRFLERAYIFLGLYFVSLFSLDVYASAQASQFNIYNNKRASNGSRFGVSSGSWGGGGSGGGGPPGPGSGPGRRIGRVDDVRGPECGGGTCRG</sequence>
<dbReference type="OrthoDB" id="2121326at2759"/>
<dbReference type="EMBL" id="JAPQKR010000014">
    <property type="protein sequence ID" value="KAJ5198078.1"/>
    <property type="molecule type" value="Genomic_DNA"/>
</dbReference>
<dbReference type="RefSeq" id="XP_058306506.1">
    <property type="nucleotide sequence ID" value="XM_058454257.1"/>
</dbReference>
<evidence type="ECO:0000313" key="4">
    <source>
        <dbReference type="Proteomes" id="UP001150904"/>
    </source>
</evidence>
<evidence type="ECO:0000256" key="2">
    <source>
        <dbReference type="SAM" id="Phobius"/>
    </source>
</evidence>
<proteinExistence type="predicted"/>
<evidence type="ECO:0000313" key="3">
    <source>
        <dbReference type="EMBL" id="KAJ5198078.1"/>
    </source>
</evidence>
<dbReference type="Proteomes" id="UP001150904">
    <property type="component" value="Unassembled WGS sequence"/>
</dbReference>
<keyword evidence="2" id="KW-0812">Transmembrane</keyword>
<evidence type="ECO:0000256" key="1">
    <source>
        <dbReference type="SAM" id="MobiDB-lite"/>
    </source>
</evidence>